<evidence type="ECO:0000259" key="1">
    <source>
        <dbReference type="Pfam" id="PF00144"/>
    </source>
</evidence>
<dbReference type="SUPFAM" id="SSF56601">
    <property type="entry name" value="beta-lactamase/transpeptidase-like"/>
    <property type="match status" value="1"/>
</dbReference>
<dbReference type="InterPro" id="IPR052907">
    <property type="entry name" value="Beta-lactamase/esterase"/>
</dbReference>
<reference evidence="2 3" key="1">
    <citation type="journal article" date="2015" name="Genome Biol. Evol.">
        <title>Phylogenomic analyses indicate that early fungi evolved digesting cell walls of algal ancestors of land plants.</title>
        <authorList>
            <person name="Chang Y."/>
            <person name="Wang S."/>
            <person name="Sekimoto S."/>
            <person name="Aerts A.L."/>
            <person name="Choi C."/>
            <person name="Clum A."/>
            <person name="LaButti K.M."/>
            <person name="Lindquist E.A."/>
            <person name="Yee Ngan C."/>
            <person name="Ohm R.A."/>
            <person name="Salamov A.A."/>
            <person name="Grigoriev I.V."/>
            <person name="Spatafora J.W."/>
            <person name="Berbee M.L."/>
        </authorList>
    </citation>
    <scope>NUCLEOTIDE SEQUENCE [LARGE SCALE GENOMIC DNA]</scope>
    <source>
        <strain evidence="2 3">JEL478</strain>
    </source>
</reference>
<evidence type="ECO:0000313" key="3">
    <source>
        <dbReference type="Proteomes" id="UP000070544"/>
    </source>
</evidence>
<gene>
    <name evidence="2" type="ORF">M427DRAFT_135739</name>
</gene>
<dbReference type="InterPro" id="IPR001466">
    <property type="entry name" value="Beta-lactam-related"/>
</dbReference>
<sequence length="420" mass="45333">MATLSSIPLSGFVAPGFEPVRDLFAKHFADGRELGAGYFASVDGVVVVDLAGGWANRARTKPFSGDTVTVVYSCGKAVQGMTVAHLVSRGLLEYDAPVAKYWPEFAAGGKEHVTVRDLCQHAAGVPYLDDANLVSPRDHLSGDVAGVAAKLARQSHSHGGKKTKVYHATTQGWYLNEIIRRVTGGLTHGQLLRQLVNPALGIDVFAGFDVTDPRMEERYAEIVPSEKFMKALAASPPKKGSLKLLVARSGPPRTEANDPEIRKSEIPSAFTVTNARSLGKLATLASMGGSLDGFTFIDEKTLRDSCAVDPEMDGVVDLFTDLPTRTCRGGASWSNSLPGYKVPTVVPRDRPEWKGDGWSWTGWMGTGGSHFQWDLTNRVASAYVMNLIEPGWDERGMELAASLVECVEKARAKNVTKGRL</sequence>
<dbReference type="Pfam" id="PF00144">
    <property type="entry name" value="Beta-lactamase"/>
    <property type="match status" value="1"/>
</dbReference>
<accession>A0A139ADV8</accession>
<keyword evidence="3" id="KW-1185">Reference proteome</keyword>
<feature type="domain" description="Beta-lactamase-related" evidence="1">
    <location>
        <begin position="21"/>
        <end position="396"/>
    </location>
</feature>
<dbReference type="Proteomes" id="UP000070544">
    <property type="component" value="Unassembled WGS sequence"/>
</dbReference>
<dbReference type="OMA" id="KEEDWPR"/>
<protein>
    <submittedName>
        <fullName evidence="2">Beta-lactamase/transpeptidase-like protein</fullName>
    </submittedName>
</protein>
<dbReference type="OrthoDB" id="5946976at2759"/>
<evidence type="ECO:0000313" key="2">
    <source>
        <dbReference type="EMBL" id="KXS14625.1"/>
    </source>
</evidence>
<proteinExistence type="predicted"/>
<dbReference type="Gene3D" id="3.40.710.10">
    <property type="entry name" value="DD-peptidase/beta-lactamase superfamily"/>
    <property type="match status" value="1"/>
</dbReference>
<organism evidence="2 3">
    <name type="scientific">Gonapodya prolifera (strain JEL478)</name>
    <name type="common">Monoblepharis prolifera</name>
    <dbReference type="NCBI Taxonomy" id="1344416"/>
    <lineage>
        <taxon>Eukaryota</taxon>
        <taxon>Fungi</taxon>
        <taxon>Fungi incertae sedis</taxon>
        <taxon>Chytridiomycota</taxon>
        <taxon>Chytridiomycota incertae sedis</taxon>
        <taxon>Monoblepharidomycetes</taxon>
        <taxon>Monoblepharidales</taxon>
        <taxon>Gonapodyaceae</taxon>
        <taxon>Gonapodya</taxon>
    </lineage>
</organism>
<dbReference type="AlphaFoldDB" id="A0A139ADV8"/>
<name>A0A139ADV8_GONPJ</name>
<dbReference type="InterPro" id="IPR012338">
    <property type="entry name" value="Beta-lactam/transpept-like"/>
</dbReference>
<dbReference type="EMBL" id="KQ965768">
    <property type="protein sequence ID" value="KXS14625.1"/>
    <property type="molecule type" value="Genomic_DNA"/>
</dbReference>
<dbReference type="STRING" id="1344416.A0A139ADV8"/>
<dbReference type="PANTHER" id="PTHR43319">
    <property type="entry name" value="BETA-LACTAMASE-RELATED"/>
    <property type="match status" value="1"/>
</dbReference>
<dbReference type="PANTHER" id="PTHR43319:SF3">
    <property type="entry name" value="BETA-LACTAMASE-RELATED DOMAIN-CONTAINING PROTEIN"/>
    <property type="match status" value="1"/>
</dbReference>